<accession>A0A6A8ALW9</accession>
<organism evidence="1 2">
    <name type="scientific">Endobacterium cereale</name>
    <dbReference type="NCBI Taxonomy" id="2663029"/>
    <lineage>
        <taxon>Bacteria</taxon>
        <taxon>Pseudomonadati</taxon>
        <taxon>Pseudomonadota</taxon>
        <taxon>Alphaproteobacteria</taxon>
        <taxon>Hyphomicrobiales</taxon>
        <taxon>Rhizobiaceae</taxon>
        <taxon>Endobacterium</taxon>
    </lineage>
</organism>
<evidence type="ECO:0000313" key="2">
    <source>
        <dbReference type="Proteomes" id="UP000435138"/>
    </source>
</evidence>
<dbReference type="EMBL" id="WIXI01000051">
    <property type="protein sequence ID" value="MQY49721.1"/>
    <property type="molecule type" value="Genomic_DNA"/>
</dbReference>
<name>A0A6A8ALW9_9HYPH</name>
<dbReference type="RefSeq" id="WP_153359757.1">
    <property type="nucleotide sequence ID" value="NZ_JAYKOO010000001.1"/>
</dbReference>
<dbReference type="Proteomes" id="UP000435138">
    <property type="component" value="Unassembled WGS sequence"/>
</dbReference>
<gene>
    <name evidence="1" type="ORF">GAO09_27215</name>
</gene>
<evidence type="ECO:0000313" key="1">
    <source>
        <dbReference type="EMBL" id="MQY49721.1"/>
    </source>
</evidence>
<protein>
    <submittedName>
        <fullName evidence="1">Uncharacterized protein</fullName>
    </submittedName>
</protein>
<reference evidence="1 2" key="1">
    <citation type="submission" date="2019-11" db="EMBL/GenBank/DDBJ databases">
        <title>Genome analysis of Rhizobacterium cereale a novel genus and species isolated from maize roots in North Spain.</title>
        <authorList>
            <person name="Menendez E."/>
            <person name="Flores-Felix J.D."/>
            <person name="Ramirez-Bahena M.-H."/>
            <person name="Igual J.M."/>
            <person name="Garcia-Fraile P."/>
            <person name="Peix A."/>
            <person name="Velazquez E."/>
        </authorList>
    </citation>
    <scope>NUCLEOTIDE SEQUENCE [LARGE SCALE GENOMIC DNA]</scope>
    <source>
        <strain evidence="1 2">RZME27</strain>
    </source>
</reference>
<comment type="caution">
    <text evidence="1">The sequence shown here is derived from an EMBL/GenBank/DDBJ whole genome shotgun (WGS) entry which is preliminary data.</text>
</comment>
<keyword evidence="2" id="KW-1185">Reference proteome</keyword>
<dbReference type="AlphaFoldDB" id="A0A6A8ALW9"/>
<sequence>MLELIAGMLFSVLPVESVLTIQPVERPATRAEIERAAVGRTLIGVMTYSTDGRYSYGTASTGNYTIADGQVCVTFDRGGYRCDRIVTLDGTDLALINARGERFVYK</sequence>
<proteinExistence type="predicted"/>